<dbReference type="AlphaFoldDB" id="A0A285VF92"/>
<evidence type="ECO:0000313" key="14">
    <source>
        <dbReference type="Proteomes" id="UP000219688"/>
    </source>
</evidence>
<keyword evidence="6 12" id="KW-0460">Magnesium</keyword>
<evidence type="ECO:0000256" key="5">
    <source>
        <dbReference type="ARBA" id="ARBA00022692"/>
    </source>
</evidence>
<accession>A0A285VF92</accession>
<comment type="catalytic activity">
    <reaction evidence="10">
        <text>Mg(2+)(in) = Mg(2+)(out)</text>
        <dbReference type="Rhea" id="RHEA:29827"/>
        <dbReference type="ChEBI" id="CHEBI:18420"/>
    </reaction>
</comment>
<feature type="transmembrane region" description="Helical" evidence="12">
    <location>
        <begin position="297"/>
        <end position="317"/>
    </location>
</feature>
<dbReference type="GO" id="GO:0015087">
    <property type="term" value="F:cobalt ion transmembrane transporter activity"/>
    <property type="evidence" value="ECO:0007669"/>
    <property type="project" value="UniProtKB-UniRule"/>
</dbReference>
<evidence type="ECO:0000313" key="13">
    <source>
        <dbReference type="EMBL" id="SOC52623.1"/>
    </source>
</evidence>
<dbReference type="EMBL" id="OBQK01000001">
    <property type="protein sequence ID" value="SOC52623.1"/>
    <property type="molecule type" value="Genomic_DNA"/>
</dbReference>
<dbReference type="InterPro" id="IPR045863">
    <property type="entry name" value="CorA_TM1_TM2"/>
</dbReference>
<proteinExistence type="inferred from homology"/>
<dbReference type="Gene3D" id="1.20.58.340">
    <property type="entry name" value="Magnesium transport protein CorA, transmembrane region"/>
    <property type="match status" value="2"/>
</dbReference>
<dbReference type="FunFam" id="1.20.58.340:FF:000004">
    <property type="entry name" value="Magnesium transport protein CorA"/>
    <property type="match status" value="1"/>
</dbReference>
<evidence type="ECO:0000256" key="4">
    <source>
        <dbReference type="ARBA" id="ARBA00022475"/>
    </source>
</evidence>
<evidence type="ECO:0000256" key="2">
    <source>
        <dbReference type="ARBA" id="ARBA00009765"/>
    </source>
</evidence>
<dbReference type="Pfam" id="PF01544">
    <property type="entry name" value="CorA"/>
    <property type="match status" value="1"/>
</dbReference>
<feature type="transmembrane region" description="Helical" evidence="12">
    <location>
        <begin position="272"/>
        <end position="291"/>
    </location>
</feature>
<name>A0A285VF92_9MICO</name>
<keyword evidence="5 12" id="KW-0812">Transmembrane</keyword>
<evidence type="ECO:0000256" key="8">
    <source>
        <dbReference type="ARBA" id="ARBA00023065"/>
    </source>
</evidence>
<protein>
    <recommendedName>
        <fullName evidence="12">Magnesium transport protein CorA</fullName>
    </recommendedName>
</protein>
<keyword evidence="4 12" id="KW-1003">Cell membrane</keyword>
<keyword evidence="3 12" id="KW-0813">Transport</keyword>
<dbReference type="Proteomes" id="UP000219688">
    <property type="component" value="Unassembled WGS sequence"/>
</dbReference>
<evidence type="ECO:0000256" key="10">
    <source>
        <dbReference type="ARBA" id="ARBA00034269"/>
    </source>
</evidence>
<evidence type="ECO:0000256" key="9">
    <source>
        <dbReference type="ARBA" id="ARBA00023136"/>
    </source>
</evidence>
<dbReference type="Gene3D" id="3.30.460.20">
    <property type="entry name" value="CorA soluble domain-like"/>
    <property type="match status" value="1"/>
</dbReference>
<dbReference type="GO" id="GO:0000287">
    <property type="term" value="F:magnesium ion binding"/>
    <property type="evidence" value="ECO:0007669"/>
    <property type="project" value="TreeGrafter"/>
</dbReference>
<dbReference type="PANTHER" id="PTHR46494">
    <property type="entry name" value="CORA FAMILY METAL ION TRANSPORTER (EUROFUNG)"/>
    <property type="match status" value="1"/>
</dbReference>
<evidence type="ECO:0000256" key="12">
    <source>
        <dbReference type="RuleBase" id="RU362010"/>
    </source>
</evidence>
<comment type="subcellular location">
    <subcellularLocation>
        <location evidence="1">Cell membrane</location>
        <topology evidence="1">Multi-pass membrane protein</topology>
    </subcellularLocation>
    <subcellularLocation>
        <location evidence="12">Membrane</location>
        <topology evidence="12">Multi-pass membrane protein</topology>
    </subcellularLocation>
</comment>
<dbReference type="NCBIfam" id="TIGR00383">
    <property type="entry name" value="corA"/>
    <property type="match status" value="1"/>
</dbReference>
<keyword evidence="7 12" id="KW-1133">Transmembrane helix</keyword>
<dbReference type="CDD" id="cd12830">
    <property type="entry name" value="MtCorA-like"/>
    <property type="match status" value="1"/>
</dbReference>
<sequence>MIVDQAVYRDGQRGECVDLGDALARLRADGAPDNDFVWVGLKNPSAEEFAFVVSELALHPLAVEDVLAGNERAKIEVYDDTVLAVVKTLRYVESTSDIETGEIMAVIGDHVAVTLRHGDVAPLHHVRERLERHEQQLLREGPVAVLHAIVDKVVDTYQEIDEEVAQDLAEIERDVFGGGNQSHSTTIYRLKREVLEFRRAAQPLRFSMHQLVEKGGIVRSKELRLQFRDVADHLSAVLADIESYDALLSDVLATHLSQIGVQQNSDMRKISAWAAMITVPTLIAGIYGMNFDHMPELHWLLGYPVALLLMVVVVTLLHRTFKRSGWL</sequence>
<dbReference type="RefSeq" id="WP_097186876.1">
    <property type="nucleotide sequence ID" value="NZ_OBQK01000001.1"/>
</dbReference>
<gene>
    <name evidence="12" type="primary">corA</name>
    <name evidence="13" type="ORF">SAMN05421879_101740</name>
</gene>
<organism evidence="13 14">
    <name type="scientific">Ornithinimicrobium cerasi</name>
    <dbReference type="NCBI Taxonomy" id="2248773"/>
    <lineage>
        <taxon>Bacteria</taxon>
        <taxon>Bacillati</taxon>
        <taxon>Actinomycetota</taxon>
        <taxon>Actinomycetes</taxon>
        <taxon>Micrococcales</taxon>
        <taxon>Ornithinimicrobiaceae</taxon>
        <taxon>Ornithinimicrobium</taxon>
    </lineage>
</organism>
<evidence type="ECO:0000256" key="1">
    <source>
        <dbReference type="ARBA" id="ARBA00004651"/>
    </source>
</evidence>
<dbReference type="STRING" id="1122622.GCA_000421185_03134"/>
<comment type="similarity">
    <text evidence="2 12">Belongs to the CorA metal ion transporter (MIT) (TC 1.A.35) family.</text>
</comment>
<evidence type="ECO:0000256" key="7">
    <source>
        <dbReference type="ARBA" id="ARBA00022989"/>
    </source>
</evidence>
<dbReference type="SUPFAM" id="SSF144083">
    <property type="entry name" value="Magnesium transport protein CorA, transmembrane region"/>
    <property type="match status" value="1"/>
</dbReference>
<dbReference type="GO" id="GO:0050897">
    <property type="term" value="F:cobalt ion binding"/>
    <property type="evidence" value="ECO:0007669"/>
    <property type="project" value="TreeGrafter"/>
</dbReference>
<keyword evidence="14" id="KW-1185">Reference proteome</keyword>
<reference evidence="14" key="1">
    <citation type="submission" date="2017-08" db="EMBL/GenBank/DDBJ databases">
        <authorList>
            <person name="Varghese N."/>
            <person name="Submissions S."/>
        </authorList>
    </citation>
    <scope>NUCLEOTIDE SEQUENCE [LARGE SCALE GENOMIC DNA]</scope>
    <source>
        <strain evidence="14">USBA17B2</strain>
    </source>
</reference>
<evidence type="ECO:0000256" key="3">
    <source>
        <dbReference type="ARBA" id="ARBA00022448"/>
    </source>
</evidence>
<evidence type="ECO:0000256" key="11">
    <source>
        <dbReference type="ARBA" id="ARBA00045497"/>
    </source>
</evidence>
<dbReference type="GO" id="GO:0005886">
    <property type="term" value="C:plasma membrane"/>
    <property type="evidence" value="ECO:0007669"/>
    <property type="project" value="UniProtKB-SubCell"/>
</dbReference>
<dbReference type="GO" id="GO:0015095">
    <property type="term" value="F:magnesium ion transmembrane transporter activity"/>
    <property type="evidence" value="ECO:0007669"/>
    <property type="project" value="UniProtKB-UniRule"/>
</dbReference>
<dbReference type="PANTHER" id="PTHR46494:SF1">
    <property type="entry name" value="CORA FAMILY METAL ION TRANSPORTER (EUROFUNG)"/>
    <property type="match status" value="1"/>
</dbReference>
<dbReference type="SUPFAM" id="SSF143865">
    <property type="entry name" value="CorA soluble domain-like"/>
    <property type="match status" value="1"/>
</dbReference>
<keyword evidence="9 12" id="KW-0472">Membrane</keyword>
<evidence type="ECO:0000256" key="6">
    <source>
        <dbReference type="ARBA" id="ARBA00022842"/>
    </source>
</evidence>
<dbReference type="InterPro" id="IPR045861">
    <property type="entry name" value="CorA_cytoplasmic_dom"/>
</dbReference>
<keyword evidence="8 12" id="KW-0406">Ion transport</keyword>
<dbReference type="InterPro" id="IPR002523">
    <property type="entry name" value="MgTranspt_CorA/ZnTranspt_ZntB"/>
</dbReference>
<comment type="function">
    <text evidence="11">Mediates influx of magnesium ions. Alternates between open and closed states. Activated by low cytoplasmic Mg(2+) levels. Inactive when cytoplasmic Mg(2+) levels are high.</text>
</comment>
<dbReference type="InterPro" id="IPR004488">
    <property type="entry name" value="Mg/Co-transport_prot_CorA"/>
</dbReference>